<evidence type="ECO:0000313" key="3">
    <source>
        <dbReference type="Proteomes" id="UP000238042"/>
    </source>
</evidence>
<sequence length="145" mass="17134">MLSSRRELLPWWIKFFCWIFMIAGFLSILIILLTIVGIKPDLALYGFDAQQGSFSMLLIYFTFLFNGLVAYMLWTGKKLAIRIGLINAIWGILLCLVSMILSYYNSDFKIRLELVLLILFFIKIKKIKSQWENKYTPEEKQFLER</sequence>
<organism evidence="2 3">
    <name type="scientific">Apibacter adventoris</name>
    <dbReference type="NCBI Taxonomy" id="1679466"/>
    <lineage>
        <taxon>Bacteria</taxon>
        <taxon>Pseudomonadati</taxon>
        <taxon>Bacteroidota</taxon>
        <taxon>Flavobacteriia</taxon>
        <taxon>Flavobacteriales</taxon>
        <taxon>Weeksellaceae</taxon>
        <taxon>Apibacter</taxon>
    </lineage>
</organism>
<evidence type="ECO:0008006" key="4">
    <source>
        <dbReference type="Google" id="ProtNLM"/>
    </source>
</evidence>
<accession>A0A2S8AEL5</accession>
<keyword evidence="1" id="KW-0812">Transmembrane</keyword>
<feature type="transmembrane region" description="Helical" evidence="1">
    <location>
        <begin position="56"/>
        <end position="74"/>
    </location>
</feature>
<protein>
    <recommendedName>
        <fullName evidence="4">DUF4293 domain-containing protein</fullName>
    </recommendedName>
</protein>
<evidence type="ECO:0000256" key="1">
    <source>
        <dbReference type="SAM" id="Phobius"/>
    </source>
</evidence>
<keyword evidence="3" id="KW-1185">Reference proteome</keyword>
<dbReference type="Proteomes" id="UP000238042">
    <property type="component" value="Unassembled WGS sequence"/>
</dbReference>
<keyword evidence="1" id="KW-0472">Membrane</keyword>
<keyword evidence="1" id="KW-1133">Transmembrane helix</keyword>
<dbReference type="OrthoDB" id="7060697at2"/>
<proteinExistence type="predicted"/>
<feature type="transmembrane region" description="Helical" evidence="1">
    <location>
        <begin position="12"/>
        <end position="36"/>
    </location>
</feature>
<evidence type="ECO:0000313" key="2">
    <source>
        <dbReference type="EMBL" id="PQL93966.1"/>
    </source>
</evidence>
<name>A0A2S8AEL5_9FLAO</name>
<dbReference type="RefSeq" id="WP_105246296.1">
    <property type="nucleotide sequence ID" value="NZ_PSZM01000027.1"/>
</dbReference>
<gene>
    <name evidence="2" type="ORF">C4S77_04220</name>
</gene>
<reference evidence="2 3" key="1">
    <citation type="submission" date="2018-02" db="EMBL/GenBank/DDBJ databases">
        <title>Genome sequences of Apibacter spp., gut symbionts of Asian honey bees.</title>
        <authorList>
            <person name="Kwong W.K."/>
            <person name="Steele M.I."/>
            <person name="Moran N.A."/>
        </authorList>
    </citation>
    <scope>NUCLEOTIDE SEQUENCE [LARGE SCALE GENOMIC DNA]</scope>
    <source>
        <strain evidence="3">wkB301</strain>
    </source>
</reference>
<dbReference type="AlphaFoldDB" id="A0A2S8AEL5"/>
<feature type="transmembrane region" description="Helical" evidence="1">
    <location>
        <begin position="81"/>
        <end position="102"/>
    </location>
</feature>
<comment type="caution">
    <text evidence="2">The sequence shown here is derived from an EMBL/GenBank/DDBJ whole genome shotgun (WGS) entry which is preliminary data.</text>
</comment>
<dbReference type="EMBL" id="PSZM01000027">
    <property type="protein sequence ID" value="PQL93966.1"/>
    <property type="molecule type" value="Genomic_DNA"/>
</dbReference>